<evidence type="ECO:0000313" key="2">
    <source>
        <dbReference type="Proteomes" id="UP000245423"/>
    </source>
</evidence>
<dbReference type="Proteomes" id="UP000245423">
    <property type="component" value="Chromosome 1"/>
</dbReference>
<protein>
    <recommendedName>
        <fullName evidence="3">Stage III sporulation protein AH</fullName>
    </recommendedName>
</protein>
<proteinExistence type="predicted"/>
<dbReference type="InterPro" id="IPR038503">
    <property type="entry name" value="SpoIIIAH_sf"/>
</dbReference>
<dbReference type="OrthoDB" id="1707181at2"/>
<keyword evidence="2" id="KW-1185">Reference proteome</keyword>
<dbReference type="Pfam" id="PF12685">
    <property type="entry name" value="SpoIIIAH"/>
    <property type="match status" value="1"/>
</dbReference>
<dbReference type="Gene3D" id="1.10.287.4300">
    <property type="entry name" value="Stage III sporulation protein AH-like"/>
    <property type="match status" value="1"/>
</dbReference>
<dbReference type="HOGENOM" id="CLU_105396_2_0_9"/>
<name>M1ZCW1_9FIRM</name>
<dbReference type="InterPro" id="IPR024232">
    <property type="entry name" value="SpoIIIAH"/>
</dbReference>
<evidence type="ECO:0000313" key="1">
    <source>
        <dbReference type="EMBL" id="SHD77163.1"/>
    </source>
</evidence>
<accession>M1ZCW1</accession>
<evidence type="ECO:0008006" key="3">
    <source>
        <dbReference type="Google" id="ProtNLM"/>
    </source>
</evidence>
<organism evidence="1 2">
    <name type="scientific">[Clostridium] ultunense Esp</name>
    <dbReference type="NCBI Taxonomy" id="1288971"/>
    <lineage>
        <taxon>Bacteria</taxon>
        <taxon>Bacillati</taxon>
        <taxon>Bacillota</taxon>
        <taxon>Tissierellia</taxon>
        <taxon>Tissierellales</taxon>
        <taxon>Tepidimicrobiaceae</taxon>
        <taxon>Schnuerera</taxon>
    </lineage>
</organism>
<gene>
    <name evidence="1" type="ORF">CUESP1_1800</name>
</gene>
<dbReference type="EMBL" id="LT669839">
    <property type="protein sequence ID" value="SHD77163.1"/>
    <property type="molecule type" value="Genomic_DNA"/>
</dbReference>
<dbReference type="RefSeq" id="WP_005586087.1">
    <property type="nucleotide sequence ID" value="NZ_LT669839.1"/>
</dbReference>
<dbReference type="AlphaFoldDB" id="M1ZCW1"/>
<sequence>MFSMKRPAIILVLIVLLVFTGYLNHNLTKQALSKVSNDYQKHEEIELAKGSHLEEKDLVPTISEGDEDEKDEMEILDTKAFEDIDDMAKTTEESIKETINREDSLRSKNYFIEQRLSRDKLRAGLIDRLNEIVNNDNTNDEMRTEAQKKIVRIGENSEKELVIEGLIKAKGFEDALIFLTDESAKVVVSIDELTEQDVVKILDVVMSETNLDTSNIKIMKKN</sequence>
<reference evidence="1 2" key="1">
    <citation type="submission" date="2016-11" db="EMBL/GenBank/DDBJ databases">
        <authorList>
            <person name="Manzoor S."/>
        </authorList>
    </citation>
    <scope>NUCLEOTIDE SEQUENCE [LARGE SCALE GENOMIC DNA]</scope>
    <source>
        <strain evidence="1">Clostridium ultunense strain Esp</strain>
    </source>
</reference>